<accession>A0A8T1K8S0</accession>
<gene>
    <name evidence="1" type="ORF">PC117_g26555</name>
</gene>
<evidence type="ECO:0000313" key="2">
    <source>
        <dbReference type="Proteomes" id="UP000736787"/>
    </source>
</evidence>
<protein>
    <submittedName>
        <fullName evidence="1">Uncharacterized protein</fullName>
    </submittedName>
</protein>
<dbReference type="AlphaFoldDB" id="A0A8T1K8S0"/>
<sequence>MMLFLPTGLALDVSSPAYKDEVLSLGKKAQKNALGFLKAHGSSAVAGGTALKALRQLHNRGKLDEQIAQFHELVDHSVVVDPTPPSALPTFIRLRPSK</sequence>
<comment type="caution">
    <text evidence="1">The sequence shown here is derived from an EMBL/GenBank/DDBJ whole genome shotgun (WGS) entry which is preliminary data.</text>
</comment>
<proteinExistence type="predicted"/>
<evidence type="ECO:0000313" key="1">
    <source>
        <dbReference type="EMBL" id="KAG2880467.1"/>
    </source>
</evidence>
<organism evidence="1 2">
    <name type="scientific">Phytophthora cactorum</name>
    <dbReference type="NCBI Taxonomy" id="29920"/>
    <lineage>
        <taxon>Eukaryota</taxon>
        <taxon>Sar</taxon>
        <taxon>Stramenopiles</taxon>
        <taxon>Oomycota</taxon>
        <taxon>Peronosporomycetes</taxon>
        <taxon>Peronosporales</taxon>
        <taxon>Peronosporaceae</taxon>
        <taxon>Phytophthora</taxon>
    </lineage>
</organism>
<dbReference type="Proteomes" id="UP000736787">
    <property type="component" value="Unassembled WGS sequence"/>
</dbReference>
<dbReference type="EMBL" id="RCMK01002524">
    <property type="protein sequence ID" value="KAG2880467.1"/>
    <property type="molecule type" value="Genomic_DNA"/>
</dbReference>
<name>A0A8T1K8S0_9STRA</name>
<dbReference type="VEuPathDB" id="FungiDB:PC110_g22690"/>
<reference evidence="1" key="1">
    <citation type="submission" date="2018-10" db="EMBL/GenBank/DDBJ databases">
        <title>Effector identification in a new, highly contiguous assembly of the strawberry crown rot pathogen Phytophthora cactorum.</title>
        <authorList>
            <person name="Armitage A.D."/>
            <person name="Nellist C.F."/>
            <person name="Bates H."/>
            <person name="Vickerstaff R.J."/>
            <person name="Harrison R.J."/>
        </authorList>
    </citation>
    <scope>NUCLEOTIDE SEQUENCE</scope>
    <source>
        <strain evidence="1">4040</strain>
    </source>
</reference>